<evidence type="ECO:0000256" key="1">
    <source>
        <dbReference type="RuleBase" id="RU362001"/>
    </source>
</evidence>
<dbReference type="NCBIfam" id="TIGR03930">
    <property type="entry name" value="WXG100_ESAT6"/>
    <property type="match status" value="1"/>
</dbReference>
<dbReference type="RefSeq" id="WP_277103444.1">
    <property type="nucleotide sequence ID" value="NZ_BAAAJS010000079.1"/>
</dbReference>
<sequence>MSIYAYDNSRAETAAQDLNSVMNQIESTLMEMDGDIQKLAASWDGSEQETYQGVHGKWSKAANNIKTILGQVRASLEENTQGVAETRGRVNSSLFGE</sequence>
<keyword evidence="3" id="KW-1185">Reference proteome</keyword>
<gene>
    <name evidence="2" type="ORF">J2S37_000913</name>
</gene>
<dbReference type="SUPFAM" id="SSF140453">
    <property type="entry name" value="EsxAB dimer-like"/>
    <property type="match status" value="1"/>
</dbReference>
<evidence type="ECO:0000313" key="2">
    <source>
        <dbReference type="EMBL" id="MDR7354375.1"/>
    </source>
</evidence>
<evidence type="ECO:0000313" key="3">
    <source>
        <dbReference type="Proteomes" id="UP001183619"/>
    </source>
</evidence>
<name>A0ABU2B6Y3_9CORY</name>
<dbReference type="EMBL" id="JAVDYF010000001">
    <property type="protein sequence ID" value="MDR7354375.1"/>
    <property type="molecule type" value="Genomic_DNA"/>
</dbReference>
<dbReference type="Proteomes" id="UP001183619">
    <property type="component" value="Unassembled WGS sequence"/>
</dbReference>
<accession>A0ABU2B6Y3</accession>
<protein>
    <recommendedName>
        <fullName evidence="1">ESAT-6-like protein</fullName>
    </recommendedName>
</protein>
<dbReference type="InterPro" id="IPR036689">
    <property type="entry name" value="ESAT-6-like_sf"/>
</dbReference>
<organism evidence="2 3">
    <name type="scientific">Corynebacterium felinum</name>
    <dbReference type="NCBI Taxonomy" id="131318"/>
    <lineage>
        <taxon>Bacteria</taxon>
        <taxon>Bacillati</taxon>
        <taxon>Actinomycetota</taxon>
        <taxon>Actinomycetes</taxon>
        <taxon>Mycobacteriales</taxon>
        <taxon>Corynebacteriaceae</taxon>
        <taxon>Corynebacterium</taxon>
    </lineage>
</organism>
<dbReference type="InterPro" id="IPR010310">
    <property type="entry name" value="T7SS_ESAT-6-like"/>
</dbReference>
<proteinExistence type="inferred from homology"/>
<comment type="similarity">
    <text evidence="1">Belongs to the WXG100 family.</text>
</comment>
<dbReference type="Gene3D" id="1.10.287.1060">
    <property type="entry name" value="ESAT-6-like"/>
    <property type="match status" value="1"/>
</dbReference>
<dbReference type="Pfam" id="PF06013">
    <property type="entry name" value="WXG100"/>
    <property type="match status" value="1"/>
</dbReference>
<comment type="caution">
    <text evidence="2">The sequence shown here is derived from an EMBL/GenBank/DDBJ whole genome shotgun (WGS) entry which is preliminary data.</text>
</comment>
<reference evidence="2 3" key="1">
    <citation type="submission" date="2023-07" db="EMBL/GenBank/DDBJ databases">
        <title>Sequencing the genomes of 1000 actinobacteria strains.</title>
        <authorList>
            <person name="Klenk H.-P."/>
        </authorList>
    </citation>
    <scope>NUCLEOTIDE SEQUENCE [LARGE SCALE GENOMIC DNA]</scope>
    <source>
        <strain evidence="2 3">DSM 44508</strain>
    </source>
</reference>